<dbReference type="Proteomes" id="UP001516400">
    <property type="component" value="Unassembled WGS sequence"/>
</dbReference>
<evidence type="ECO:0000313" key="4">
    <source>
        <dbReference type="Proteomes" id="UP001516400"/>
    </source>
</evidence>
<keyword evidence="1" id="KW-0812">Transmembrane</keyword>
<keyword evidence="2" id="KW-0732">Signal</keyword>
<keyword evidence="1" id="KW-0472">Membrane</keyword>
<keyword evidence="1" id="KW-1133">Transmembrane helix</keyword>
<name>A0ABD2NZD7_9CUCU</name>
<evidence type="ECO:0000256" key="2">
    <source>
        <dbReference type="SAM" id="SignalP"/>
    </source>
</evidence>
<feature type="transmembrane region" description="Helical" evidence="1">
    <location>
        <begin position="104"/>
        <end position="122"/>
    </location>
</feature>
<reference evidence="3 4" key="1">
    <citation type="journal article" date="2021" name="BMC Biol.">
        <title>Horizontally acquired antibacterial genes associated with adaptive radiation of ladybird beetles.</title>
        <authorList>
            <person name="Li H.S."/>
            <person name="Tang X.F."/>
            <person name="Huang Y.H."/>
            <person name="Xu Z.Y."/>
            <person name="Chen M.L."/>
            <person name="Du X.Y."/>
            <person name="Qiu B.Y."/>
            <person name="Chen P.T."/>
            <person name="Zhang W."/>
            <person name="Slipinski A."/>
            <person name="Escalona H.E."/>
            <person name="Waterhouse R.M."/>
            <person name="Zwick A."/>
            <person name="Pang H."/>
        </authorList>
    </citation>
    <scope>NUCLEOTIDE SEQUENCE [LARGE SCALE GENOMIC DNA]</scope>
    <source>
        <strain evidence="3">SYSU2018</strain>
    </source>
</reference>
<organism evidence="3 4">
    <name type="scientific">Cryptolaemus montrouzieri</name>
    <dbReference type="NCBI Taxonomy" id="559131"/>
    <lineage>
        <taxon>Eukaryota</taxon>
        <taxon>Metazoa</taxon>
        <taxon>Ecdysozoa</taxon>
        <taxon>Arthropoda</taxon>
        <taxon>Hexapoda</taxon>
        <taxon>Insecta</taxon>
        <taxon>Pterygota</taxon>
        <taxon>Neoptera</taxon>
        <taxon>Endopterygota</taxon>
        <taxon>Coleoptera</taxon>
        <taxon>Polyphaga</taxon>
        <taxon>Cucujiformia</taxon>
        <taxon>Coccinelloidea</taxon>
        <taxon>Coccinellidae</taxon>
        <taxon>Scymninae</taxon>
        <taxon>Scymnini</taxon>
        <taxon>Cryptolaemus</taxon>
    </lineage>
</organism>
<feature type="signal peptide" evidence="2">
    <location>
        <begin position="1"/>
        <end position="19"/>
    </location>
</feature>
<gene>
    <name evidence="3" type="ORF">HHI36_018154</name>
</gene>
<accession>A0ABD2NZD7</accession>
<dbReference type="EMBL" id="JABFTP020000165">
    <property type="protein sequence ID" value="KAL3283984.1"/>
    <property type="molecule type" value="Genomic_DNA"/>
</dbReference>
<sequence>MHSFLVILMLFSVPSNICSLECFLKAPFDNTPETEHETCIFPNDKCGLAVVTIEKEKHEFWGCVNDHICSPKYVTCLSFCDTDFCSPDSSLLEEELKKAGSTKILPLVFSGIFVMTIIILRIS</sequence>
<keyword evidence="4" id="KW-1185">Reference proteome</keyword>
<comment type="caution">
    <text evidence="3">The sequence shown here is derived from an EMBL/GenBank/DDBJ whole genome shotgun (WGS) entry which is preliminary data.</text>
</comment>
<proteinExistence type="predicted"/>
<protein>
    <submittedName>
        <fullName evidence="3">Uncharacterized protein</fullName>
    </submittedName>
</protein>
<feature type="chain" id="PRO_5044886449" evidence="2">
    <location>
        <begin position="20"/>
        <end position="123"/>
    </location>
</feature>
<dbReference type="AlphaFoldDB" id="A0ABD2NZD7"/>
<evidence type="ECO:0000313" key="3">
    <source>
        <dbReference type="EMBL" id="KAL3283984.1"/>
    </source>
</evidence>
<evidence type="ECO:0000256" key="1">
    <source>
        <dbReference type="SAM" id="Phobius"/>
    </source>
</evidence>